<reference evidence="9" key="3">
    <citation type="submission" date="2025-09" db="UniProtKB">
        <authorList>
            <consortium name="Ensembl"/>
        </authorList>
    </citation>
    <scope>IDENTIFICATION</scope>
</reference>
<dbReference type="GeneTree" id="ENSGT01120000274020"/>
<dbReference type="InParanoid" id="A0A667ZA75"/>
<comment type="subcellular location">
    <subcellularLocation>
        <location evidence="1">Nucleus</location>
    </subcellularLocation>
</comment>
<dbReference type="GO" id="GO:0000981">
    <property type="term" value="F:DNA-binding transcription factor activity, RNA polymerase II-specific"/>
    <property type="evidence" value="ECO:0007669"/>
    <property type="project" value="TreeGrafter"/>
</dbReference>
<evidence type="ECO:0000313" key="9">
    <source>
        <dbReference type="Ensembl" id="ENSMMDP00005029831.1"/>
    </source>
</evidence>
<feature type="domain" description="C2H2-type" evidence="8">
    <location>
        <begin position="98"/>
        <end position="125"/>
    </location>
</feature>
<keyword evidence="5" id="KW-0862">Zinc</keyword>
<proteinExistence type="predicted"/>
<evidence type="ECO:0000256" key="1">
    <source>
        <dbReference type="ARBA" id="ARBA00004123"/>
    </source>
</evidence>
<evidence type="ECO:0000259" key="8">
    <source>
        <dbReference type="PROSITE" id="PS50157"/>
    </source>
</evidence>
<dbReference type="InterPro" id="IPR013087">
    <property type="entry name" value="Znf_C2H2_type"/>
</dbReference>
<keyword evidence="2" id="KW-0479">Metal-binding</keyword>
<evidence type="ECO:0000256" key="3">
    <source>
        <dbReference type="ARBA" id="ARBA00022737"/>
    </source>
</evidence>
<dbReference type="PROSITE" id="PS50157">
    <property type="entry name" value="ZINC_FINGER_C2H2_2"/>
    <property type="match status" value="2"/>
</dbReference>
<evidence type="ECO:0000256" key="6">
    <source>
        <dbReference type="ARBA" id="ARBA00023242"/>
    </source>
</evidence>
<dbReference type="FunFam" id="3.30.160.60:FF:000624">
    <property type="entry name" value="zinc finger protein 697"/>
    <property type="match status" value="1"/>
</dbReference>
<dbReference type="PROSITE" id="PS00028">
    <property type="entry name" value="ZINC_FINGER_C2H2_1"/>
    <property type="match status" value="2"/>
</dbReference>
<keyword evidence="4 7" id="KW-0863">Zinc-finger</keyword>
<name>A0A667ZA75_9TELE</name>
<dbReference type="SMART" id="SM00355">
    <property type="entry name" value="ZnF_C2H2"/>
    <property type="match status" value="2"/>
</dbReference>
<evidence type="ECO:0000256" key="5">
    <source>
        <dbReference type="ARBA" id="ARBA00022833"/>
    </source>
</evidence>
<feature type="domain" description="C2H2-type" evidence="8">
    <location>
        <begin position="126"/>
        <end position="153"/>
    </location>
</feature>
<dbReference type="InterPro" id="IPR036236">
    <property type="entry name" value="Znf_C2H2_sf"/>
</dbReference>
<dbReference type="PANTHER" id="PTHR24394">
    <property type="entry name" value="ZINC FINGER PROTEIN"/>
    <property type="match status" value="1"/>
</dbReference>
<dbReference type="Proteomes" id="UP000472263">
    <property type="component" value="Chromosome 22"/>
</dbReference>
<dbReference type="SUPFAM" id="SSF57667">
    <property type="entry name" value="beta-beta-alpha zinc fingers"/>
    <property type="match status" value="1"/>
</dbReference>
<dbReference type="GO" id="GO:0005634">
    <property type="term" value="C:nucleus"/>
    <property type="evidence" value="ECO:0007669"/>
    <property type="project" value="UniProtKB-SubCell"/>
</dbReference>
<sequence length="284" mass="32461">MPSSVSFQTEWKKEMLPVDVCLSSSEAENKPETDGLFFKDPPPKDIVDFPSIDTLLCSAHSPNHKKTKQFESGTCRKTSSKTGHVMLHAPSRELNARHQCHACCKTFPSLSKLQRHMLTHTGQRPFGCQMCGKRFRQKTHLRVHCRTHLWSKYHKQRSLYISRPLSRTPRFNTRLTALPNQEVFVYSNSFENYSSIDLLSEKQLDEAPSLPSVQNDTTVGNSLSTSQKNEVVRLTKVSKVTVRGRWTVRNPSDTQHKCFQCFKCFPSNLVCHKCDGDTCCKHNT</sequence>
<protein>
    <recommendedName>
        <fullName evidence="8">C2H2-type domain-containing protein</fullName>
    </recommendedName>
</protein>
<reference evidence="9" key="2">
    <citation type="submission" date="2025-08" db="UniProtKB">
        <authorList>
            <consortium name="Ensembl"/>
        </authorList>
    </citation>
    <scope>IDENTIFICATION</scope>
</reference>
<reference evidence="9" key="1">
    <citation type="submission" date="2019-06" db="EMBL/GenBank/DDBJ databases">
        <authorList>
            <consortium name="Wellcome Sanger Institute Data Sharing"/>
        </authorList>
    </citation>
    <scope>NUCLEOTIDE SEQUENCE [LARGE SCALE GENOMIC DNA]</scope>
</reference>
<dbReference type="Gene3D" id="3.30.160.60">
    <property type="entry name" value="Classic Zinc Finger"/>
    <property type="match status" value="2"/>
</dbReference>
<keyword evidence="10" id="KW-1185">Reference proteome</keyword>
<evidence type="ECO:0000313" key="10">
    <source>
        <dbReference type="Proteomes" id="UP000472263"/>
    </source>
</evidence>
<dbReference type="PANTHER" id="PTHR24394:SF29">
    <property type="entry name" value="MYONEURIN"/>
    <property type="match status" value="1"/>
</dbReference>
<dbReference type="GO" id="GO:0008270">
    <property type="term" value="F:zinc ion binding"/>
    <property type="evidence" value="ECO:0007669"/>
    <property type="project" value="UniProtKB-KW"/>
</dbReference>
<keyword evidence="3" id="KW-0677">Repeat</keyword>
<organism evidence="9 10">
    <name type="scientific">Myripristis murdjan</name>
    <name type="common">pinecone soldierfish</name>
    <dbReference type="NCBI Taxonomy" id="586833"/>
    <lineage>
        <taxon>Eukaryota</taxon>
        <taxon>Metazoa</taxon>
        <taxon>Chordata</taxon>
        <taxon>Craniata</taxon>
        <taxon>Vertebrata</taxon>
        <taxon>Euteleostomi</taxon>
        <taxon>Actinopterygii</taxon>
        <taxon>Neopterygii</taxon>
        <taxon>Teleostei</taxon>
        <taxon>Neoteleostei</taxon>
        <taxon>Acanthomorphata</taxon>
        <taxon>Holocentriformes</taxon>
        <taxon>Holocentridae</taxon>
        <taxon>Myripristis</taxon>
    </lineage>
</organism>
<keyword evidence="6" id="KW-0539">Nucleus</keyword>
<evidence type="ECO:0000256" key="2">
    <source>
        <dbReference type="ARBA" id="ARBA00022723"/>
    </source>
</evidence>
<dbReference type="Ensembl" id="ENSMMDT00005030527.1">
    <property type="protein sequence ID" value="ENSMMDP00005029831.1"/>
    <property type="gene ID" value="ENSMMDG00005014166.1"/>
</dbReference>
<accession>A0A667ZA75</accession>
<dbReference type="AlphaFoldDB" id="A0A667ZA75"/>
<evidence type="ECO:0000256" key="4">
    <source>
        <dbReference type="ARBA" id="ARBA00022771"/>
    </source>
</evidence>
<evidence type="ECO:0000256" key="7">
    <source>
        <dbReference type="PROSITE-ProRule" id="PRU00042"/>
    </source>
</evidence>